<accession>A0AAD1W3G3</accession>
<proteinExistence type="predicted"/>
<name>A0AAD1W3G3_PELCU</name>
<evidence type="ECO:0000313" key="3">
    <source>
        <dbReference type="Proteomes" id="UP001295444"/>
    </source>
</evidence>
<dbReference type="Proteomes" id="UP001295444">
    <property type="component" value="Chromosome 04"/>
</dbReference>
<evidence type="ECO:0000313" key="2">
    <source>
        <dbReference type="EMBL" id="CAH2281925.1"/>
    </source>
</evidence>
<feature type="region of interest" description="Disordered" evidence="1">
    <location>
        <begin position="74"/>
        <end position="135"/>
    </location>
</feature>
<keyword evidence="3" id="KW-1185">Reference proteome</keyword>
<sequence length="135" mass="15341">MADTDRAPDKAEDNPDFLARLDRIFDNFWRKLESKQHQHVRSLPGDYSQRKPTPVTQQKAAVARPCRVLTWRRGGKRAVQRGAYTHPGKLPEGKSSPRRHPPKSATASEGAVSSWGCNLLNDTHIPRKRSNMHPR</sequence>
<reference evidence="2" key="1">
    <citation type="submission" date="2022-03" db="EMBL/GenBank/DDBJ databases">
        <authorList>
            <person name="Alioto T."/>
            <person name="Alioto T."/>
            <person name="Gomez Garrido J."/>
        </authorList>
    </citation>
    <scope>NUCLEOTIDE SEQUENCE</scope>
</reference>
<feature type="compositionally biased region" description="Polar residues" evidence="1">
    <location>
        <begin position="50"/>
        <end position="59"/>
    </location>
</feature>
<feature type="compositionally biased region" description="Basic residues" evidence="1">
    <location>
        <begin position="126"/>
        <end position="135"/>
    </location>
</feature>
<organism evidence="2 3">
    <name type="scientific">Pelobates cultripes</name>
    <name type="common">Western spadefoot toad</name>
    <dbReference type="NCBI Taxonomy" id="61616"/>
    <lineage>
        <taxon>Eukaryota</taxon>
        <taxon>Metazoa</taxon>
        <taxon>Chordata</taxon>
        <taxon>Craniata</taxon>
        <taxon>Vertebrata</taxon>
        <taxon>Euteleostomi</taxon>
        <taxon>Amphibia</taxon>
        <taxon>Batrachia</taxon>
        <taxon>Anura</taxon>
        <taxon>Pelobatoidea</taxon>
        <taxon>Pelobatidae</taxon>
        <taxon>Pelobates</taxon>
    </lineage>
</organism>
<dbReference type="AlphaFoldDB" id="A0AAD1W3G3"/>
<evidence type="ECO:0000256" key="1">
    <source>
        <dbReference type="SAM" id="MobiDB-lite"/>
    </source>
</evidence>
<protein>
    <submittedName>
        <fullName evidence="2">Uncharacterized protein</fullName>
    </submittedName>
</protein>
<dbReference type="EMBL" id="OW240915">
    <property type="protein sequence ID" value="CAH2281925.1"/>
    <property type="molecule type" value="Genomic_DNA"/>
</dbReference>
<gene>
    <name evidence="2" type="ORF">PECUL_23A031785</name>
</gene>
<feature type="region of interest" description="Disordered" evidence="1">
    <location>
        <begin position="36"/>
        <end position="61"/>
    </location>
</feature>